<dbReference type="Proteomes" id="UP001218218">
    <property type="component" value="Unassembled WGS sequence"/>
</dbReference>
<protein>
    <submittedName>
        <fullName evidence="1">Uncharacterized protein</fullName>
    </submittedName>
</protein>
<evidence type="ECO:0000313" key="2">
    <source>
        <dbReference type="Proteomes" id="UP001218218"/>
    </source>
</evidence>
<dbReference type="EMBL" id="JARIHO010000134">
    <property type="protein sequence ID" value="KAJ7301466.1"/>
    <property type="molecule type" value="Genomic_DNA"/>
</dbReference>
<dbReference type="AlphaFoldDB" id="A0AAD6YY39"/>
<evidence type="ECO:0000313" key="1">
    <source>
        <dbReference type="EMBL" id="KAJ7301466.1"/>
    </source>
</evidence>
<proteinExistence type="predicted"/>
<keyword evidence="2" id="KW-1185">Reference proteome</keyword>
<accession>A0AAD6YY39</accession>
<comment type="caution">
    <text evidence="1">The sequence shown here is derived from an EMBL/GenBank/DDBJ whole genome shotgun (WGS) entry which is preliminary data.</text>
</comment>
<reference evidence="1" key="1">
    <citation type="submission" date="2023-03" db="EMBL/GenBank/DDBJ databases">
        <title>Massive genome expansion in bonnet fungi (Mycena s.s.) driven by repeated elements and novel gene families across ecological guilds.</title>
        <authorList>
            <consortium name="Lawrence Berkeley National Laboratory"/>
            <person name="Harder C.B."/>
            <person name="Miyauchi S."/>
            <person name="Viragh M."/>
            <person name="Kuo A."/>
            <person name="Thoen E."/>
            <person name="Andreopoulos B."/>
            <person name="Lu D."/>
            <person name="Skrede I."/>
            <person name="Drula E."/>
            <person name="Henrissat B."/>
            <person name="Morin E."/>
            <person name="Kohler A."/>
            <person name="Barry K."/>
            <person name="LaButti K."/>
            <person name="Morin E."/>
            <person name="Salamov A."/>
            <person name="Lipzen A."/>
            <person name="Mereny Z."/>
            <person name="Hegedus B."/>
            <person name="Baldrian P."/>
            <person name="Stursova M."/>
            <person name="Weitz H."/>
            <person name="Taylor A."/>
            <person name="Grigoriev I.V."/>
            <person name="Nagy L.G."/>
            <person name="Martin F."/>
            <person name="Kauserud H."/>
        </authorList>
    </citation>
    <scope>NUCLEOTIDE SEQUENCE</scope>
    <source>
        <strain evidence="1">CBHHK002</strain>
    </source>
</reference>
<name>A0AAD6YY39_9AGAR</name>
<organism evidence="1 2">
    <name type="scientific">Mycena albidolilacea</name>
    <dbReference type="NCBI Taxonomy" id="1033008"/>
    <lineage>
        <taxon>Eukaryota</taxon>
        <taxon>Fungi</taxon>
        <taxon>Dikarya</taxon>
        <taxon>Basidiomycota</taxon>
        <taxon>Agaricomycotina</taxon>
        <taxon>Agaricomycetes</taxon>
        <taxon>Agaricomycetidae</taxon>
        <taxon>Agaricales</taxon>
        <taxon>Marasmiineae</taxon>
        <taxon>Mycenaceae</taxon>
        <taxon>Mycena</taxon>
    </lineage>
</organism>
<gene>
    <name evidence="1" type="ORF">DFH08DRAFT_102843</name>
</gene>
<sequence length="76" mass="8936">RFARLRPHLQLRSLSCSRLSCCHLQPSAMYRSPPQSTDEFYGFNYNAKNYISPGAADYPYYVRKHNPLHVSLRLQF</sequence>
<feature type="non-terminal residue" evidence="1">
    <location>
        <position position="76"/>
    </location>
</feature>